<evidence type="ECO:0008006" key="3">
    <source>
        <dbReference type="Google" id="ProtNLM"/>
    </source>
</evidence>
<dbReference type="Proteomes" id="UP001159363">
    <property type="component" value="Chromosome 11"/>
</dbReference>
<keyword evidence="2" id="KW-1185">Reference proteome</keyword>
<proteinExistence type="predicted"/>
<evidence type="ECO:0000313" key="1">
    <source>
        <dbReference type="EMBL" id="KAJ8870790.1"/>
    </source>
</evidence>
<dbReference type="EMBL" id="JARBHB010000012">
    <property type="protein sequence ID" value="KAJ8870790.1"/>
    <property type="molecule type" value="Genomic_DNA"/>
</dbReference>
<accession>A0ABQ9GEG6</accession>
<organism evidence="1 2">
    <name type="scientific">Dryococelus australis</name>
    <dbReference type="NCBI Taxonomy" id="614101"/>
    <lineage>
        <taxon>Eukaryota</taxon>
        <taxon>Metazoa</taxon>
        <taxon>Ecdysozoa</taxon>
        <taxon>Arthropoda</taxon>
        <taxon>Hexapoda</taxon>
        <taxon>Insecta</taxon>
        <taxon>Pterygota</taxon>
        <taxon>Neoptera</taxon>
        <taxon>Polyneoptera</taxon>
        <taxon>Phasmatodea</taxon>
        <taxon>Verophasmatodea</taxon>
        <taxon>Anareolatae</taxon>
        <taxon>Phasmatidae</taxon>
        <taxon>Eurycanthinae</taxon>
        <taxon>Dryococelus</taxon>
    </lineage>
</organism>
<gene>
    <name evidence="1" type="ORF">PR048_027089</name>
</gene>
<sequence length="237" mass="26843">MQRQRGPTATCYVLCRNPSRHSVRARDAEAPFVFQSGVARERRRNLKRLRFDAILNDLVHAVDEGKQVDACFVDFEKAFDKVPHGTLMKKVNEMILDKRVVEWRAIAYLVYTVKRHDGNTARIARRSDEELGVRVSVARIAPSLLDHGHSVIFWKAHSPSFSEAEVAERLDCSPPTKAKRAQSPAGSLPDFRNWESCRTMALVGGFSLESSGIPALAFQRCSILTSFHKHRLSRLRC</sequence>
<comment type="caution">
    <text evidence="1">The sequence shown here is derived from an EMBL/GenBank/DDBJ whole genome shotgun (WGS) entry which is preliminary data.</text>
</comment>
<name>A0ABQ9GEG6_9NEOP</name>
<evidence type="ECO:0000313" key="2">
    <source>
        <dbReference type="Proteomes" id="UP001159363"/>
    </source>
</evidence>
<protein>
    <recommendedName>
        <fullName evidence="3">Reverse transcriptase domain-containing protein</fullName>
    </recommendedName>
</protein>
<reference evidence="1 2" key="1">
    <citation type="submission" date="2023-02" db="EMBL/GenBank/DDBJ databases">
        <title>LHISI_Scaffold_Assembly.</title>
        <authorList>
            <person name="Stuart O.P."/>
            <person name="Cleave R."/>
            <person name="Magrath M.J.L."/>
            <person name="Mikheyev A.S."/>
        </authorList>
    </citation>
    <scope>NUCLEOTIDE SEQUENCE [LARGE SCALE GENOMIC DNA]</scope>
    <source>
        <strain evidence="1">Daus_M_001</strain>
        <tissue evidence="1">Leg muscle</tissue>
    </source>
</reference>